<proteinExistence type="predicted"/>
<sequence length="241" mass="26716">MGSLLLLTFKRMLRDYIGVSLLVVLPIGLISLIGLVAGYMAIPEGIPVMDWLSISFVLSFQLFGGAYTMSYLKEDMFSPRRWRIMSLPLRIDLYSFIIVTASTCYSMVQGLSIVLFTHLVYGVHWGNILWLLVVLFLISLLSQIVCLICLLTVKSFKLAERLSEVYGIGSMVFAGLIFGLPNNGFFTFMNTYGNPVSVARHAILEMLDGVASQAALFAVLLLAASLLLFPVTAWLGKRRLA</sequence>
<keyword evidence="1" id="KW-0472">Membrane</keyword>
<organism evidence="2 3">
    <name type="scientific">Aureibacillus halotolerans</name>
    <dbReference type="NCBI Taxonomy" id="1508390"/>
    <lineage>
        <taxon>Bacteria</taxon>
        <taxon>Bacillati</taxon>
        <taxon>Bacillota</taxon>
        <taxon>Bacilli</taxon>
        <taxon>Bacillales</taxon>
        <taxon>Bacillaceae</taxon>
        <taxon>Aureibacillus</taxon>
    </lineage>
</organism>
<accession>A0A4R6U7Z8</accession>
<feature type="transmembrane region" description="Helical" evidence="1">
    <location>
        <begin position="93"/>
        <end position="116"/>
    </location>
</feature>
<keyword evidence="3" id="KW-1185">Reference proteome</keyword>
<feature type="transmembrane region" description="Helical" evidence="1">
    <location>
        <begin position="128"/>
        <end position="153"/>
    </location>
</feature>
<dbReference type="OrthoDB" id="1864035at2"/>
<protein>
    <submittedName>
        <fullName evidence="2">ABC-2 type transport system permease protein</fullName>
    </submittedName>
</protein>
<feature type="transmembrane region" description="Helical" evidence="1">
    <location>
        <begin position="214"/>
        <end position="235"/>
    </location>
</feature>
<feature type="transmembrane region" description="Helical" evidence="1">
    <location>
        <begin position="21"/>
        <end position="42"/>
    </location>
</feature>
<feature type="transmembrane region" description="Helical" evidence="1">
    <location>
        <begin position="48"/>
        <end position="72"/>
    </location>
</feature>
<keyword evidence="1" id="KW-1133">Transmembrane helix</keyword>
<evidence type="ECO:0000313" key="3">
    <source>
        <dbReference type="Proteomes" id="UP000295632"/>
    </source>
</evidence>
<dbReference type="AlphaFoldDB" id="A0A4R6U7Z8"/>
<keyword evidence="1" id="KW-0812">Transmembrane</keyword>
<reference evidence="2 3" key="1">
    <citation type="submission" date="2019-03" db="EMBL/GenBank/DDBJ databases">
        <title>Genomic Encyclopedia of Type Strains, Phase IV (KMG-IV): sequencing the most valuable type-strain genomes for metagenomic binning, comparative biology and taxonomic classification.</title>
        <authorList>
            <person name="Goeker M."/>
        </authorList>
    </citation>
    <scope>NUCLEOTIDE SEQUENCE [LARGE SCALE GENOMIC DNA]</scope>
    <source>
        <strain evidence="2 3">DSM 28697</strain>
    </source>
</reference>
<dbReference type="EMBL" id="SNYJ01000005">
    <property type="protein sequence ID" value="TDQ40889.1"/>
    <property type="molecule type" value="Genomic_DNA"/>
</dbReference>
<name>A0A4R6U7Z8_9BACI</name>
<dbReference type="Proteomes" id="UP000295632">
    <property type="component" value="Unassembled WGS sequence"/>
</dbReference>
<evidence type="ECO:0000256" key="1">
    <source>
        <dbReference type="SAM" id="Phobius"/>
    </source>
</evidence>
<comment type="caution">
    <text evidence="2">The sequence shown here is derived from an EMBL/GenBank/DDBJ whole genome shotgun (WGS) entry which is preliminary data.</text>
</comment>
<gene>
    <name evidence="2" type="ORF">EV213_105235</name>
</gene>
<feature type="transmembrane region" description="Helical" evidence="1">
    <location>
        <begin position="165"/>
        <end position="186"/>
    </location>
</feature>
<dbReference type="RefSeq" id="WP_133580072.1">
    <property type="nucleotide sequence ID" value="NZ_SNYJ01000005.1"/>
</dbReference>
<evidence type="ECO:0000313" key="2">
    <source>
        <dbReference type="EMBL" id="TDQ40889.1"/>
    </source>
</evidence>